<dbReference type="RefSeq" id="WP_305930276.1">
    <property type="nucleotide sequence ID" value="NZ_JAVAIL010000003.1"/>
</dbReference>
<evidence type="ECO:0000256" key="1">
    <source>
        <dbReference type="SAM" id="MobiDB-lite"/>
    </source>
</evidence>
<feature type="domain" description="DUF5681" evidence="2">
    <location>
        <begin position="12"/>
        <end position="75"/>
    </location>
</feature>
<feature type="region of interest" description="Disordered" evidence="1">
    <location>
        <begin position="1"/>
        <end position="32"/>
    </location>
</feature>
<reference evidence="3 4" key="1">
    <citation type="submission" date="2023-08" db="EMBL/GenBank/DDBJ databases">
        <title>genomic of DY56.</title>
        <authorList>
            <person name="Wang Y."/>
        </authorList>
    </citation>
    <scope>NUCLEOTIDE SEQUENCE [LARGE SCALE GENOMIC DNA]</scope>
    <source>
        <strain evidence="3 4">DY56-A-20</strain>
    </source>
</reference>
<feature type="compositionally biased region" description="Basic residues" evidence="1">
    <location>
        <begin position="1"/>
        <end position="11"/>
    </location>
</feature>
<sequence>MGKPANTRRKQGGQFAPGVSGNPAGKPRGARHKTTLAIEALLEGEAEGLTRAAIDKALEGDTTALRLCLDRIAPPRKDNPVCFTLPTIESAADAVAASSALLAAVAAGEVTPDEAGRVMALLTAHKNLVETGDLETRIAALEDKK</sequence>
<protein>
    <submittedName>
        <fullName evidence="3">DUF5681 domain-containing protein</fullName>
    </submittedName>
</protein>
<keyword evidence="4" id="KW-1185">Reference proteome</keyword>
<name>A0ABT9H9Z4_9SPHN</name>
<dbReference type="InterPro" id="IPR043736">
    <property type="entry name" value="DUF5681"/>
</dbReference>
<organism evidence="3 4">
    <name type="scientific">Qipengyuania benthica</name>
    <dbReference type="NCBI Taxonomy" id="3067651"/>
    <lineage>
        <taxon>Bacteria</taxon>
        <taxon>Pseudomonadati</taxon>
        <taxon>Pseudomonadota</taxon>
        <taxon>Alphaproteobacteria</taxon>
        <taxon>Sphingomonadales</taxon>
        <taxon>Erythrobacteraceae</taxon>
        <taxon>Qipengyuania</taxon>
    </lineage>
</organism>
<dbReference type="Proteomes" id="UP001235664">
    <property type="component" value="Unassembled WGS sequence"/>
</dbReference>
<dbReference type="EMBL" id="JAVAIL010000003">
    <property type="protein sequence ID" value="MDP4540135.1"/>
    <property type="molecule type" value="Genomic_DNA"/>
</dbReference>
<proteinExistence type="predicted"/>
<dbReference type="Pfam" id="PF18932">
    <property type="entry name" value="DUF5681"/>
    <property type="match status" value="1"/>
</dbReference>
<evidence type="ECO:0000313" key="3">
    <source>
        <dbReference type="EMBL" id="MDP4540135.1"/>
    </source>
</evidence>
<comment type="caution">
    <text evidence="3">The sequence shown here is derived from an EMBL/GenBank/DDBJ whole genome shotgun (WGS) entry which is preliminary data.</text>
</comment>
<gene>
    <name evidence="3" type="ORF">Q9K01_10900</name>
</gene>
<evidence type="ECO:0000313" key="4">
    <source>
        <dbReference type="Proteomes" id="UP001235664"/>
    </source>
</evidence>
<accession>A0ABT9H9Z4</accession>
<evidence type="ECO:0000259" key="2">
    <source>
        <dbReference type="Pfam" id="PF18932"/>
    </source>
</evidence>